<name>A0ABV8QL43_9GAMM</name>
<evidence type="ECO:0000313" key="2">
    <source>
        <dbReference type="Proteomes" id="UP001595798"/>
    </source>
</evidence>
<accession>A0ABV8QL43</accession>
<dbReference type="Proteomes" id="UP001595798">
    <property type="component" value="Unassembled WGS sequence"/>
</dbReference>
<dbReference type="EMBL" id="JBHSDI010000063">
    <property type="protein sequence ID" value="MFC4261045.1"/>
    <property type="molecule type" value="Genomic_DNA"/>
</dbReference>
<reference evidence="2" key="1">
    <citation type="journal article" date="2019" name="Int. J. Syst. Evol. Microbiol.">
        <title>The Global Catalogue of Microorganisms (GCM) 10K type strain sequencing project: providing services to taxonomists for standard genome sequencing and annotation.</title>
        <authorList>
            <consortium name="The Broad Institute Genomics Platform"/>
            <consortium name="The Broad Institute Genome Sequencing Center for Infectious Disease"/>
            <person name="Wu L."/>
            <person name="Ma J."/>
        </authorList>
    </citation>
    <scope>NUCLEOTIDE SEQUENCE [LARGE SCALE GENOMIC DNA]</scope>
    <source>
        <strain evidence="2">CECT 7297</strain>
    </source>
</reference>
<organism evidence="1 2">
    <name type="scientific">Marinobacter lacisalsi</name>
    <dbReference type="NCBI Taxonomy" id="475979"/>
    <lineage>
        <taxon>Bacteria</taxon>
        <taxon>Pseudomonadati</taxon>
        <taxon>Pseudomonadota</taxon>
        <taxon>Gammaproteobacteria</taxon>
        <taxon>Pseudomonadales</taxon>
        <taxon>Marinobacteraceae</taxon>
        <taxon>Marinobacter</taxon>
    </lineage>
</organism>
<protein>
    <submittedName>
        <fullName evidence="1">Uncharacterized protein</fullName>
    </submittedName>
</protein>
<gene>
    <name evidence="1" type="ORF">ACFOZ5_18645</name>
</gene>
<sequence length="97" mass="10631">MDKAICQYALDRVMLYLQNYGIEPSPSVCRRALGLIDDCLAESGADDPDACNTERALPGVLAMVFDRLPQVFELPELDLPVQRPPILRGSIGYGPPV</sequence>
<comment type="caution">
    <text evidence="1">The sequence shown here is derived from an EMBL/GenBank/DDBJ whole genome shotgun (WGS) entry which is preliminary data.</text>
</comment>
<keyword evidence="2" id="KW-1185">Reference proteome</keyword>
<evidence type="ECO:0000313" key="1">
    <source>
        <dbReference type="EMBL" id="MFC4261045.1"/>
    </source>
</evidence>
<dbReference type="RefSeq" id="WP_379890188.1">
    <property type="nucleotide sequence ID" value="NZ_JBHSDI010000063.1"/>
</dbReference>
<proteinExistence type="predicted"/>